<dbReference type="AlphaFoldDB" id="A0A0F6YJ68"/>
<keyword evidence="2" id="KW-1185">Reference proteome</keyword>
<accession>A0A0F6YJ68</accession>
<dbReference type="KEGG" id="samy:DB32_003012"/>
<sequence>MVDRARSIDDVAREAAWSADATCALSGTVRGLLVRRWAENLRRRFGADAADRVKSRMGTLALEDDPRDDAWVPVAAQLRATELVVELFLDGDRRALAPIVIDDALRNASTMSKLALRAAGPGALLSRTGSLHGQACSEGRAEAIVQGSRARLRYLESPLFEHPTWRLLAMIGACGLVALSSRTLVSIEAHDVGPHGFGLEIAWR</sequence>
<evidence type="ECO:0000313" key="1">
    <source>
        <dbReference type="EMBL" id="AKF05863.1"/>
    </source>
</evidence>
<dbReference type="Proteomes" id="UP000034883">
    <property type="component" value="Chromosome"/>
</dbReference>
<reference evidence="1 2" key="1">
    <citation type="submission" date="2015-03" db="EMBL/GenBank/DDBJ databases">
        <title>Genome assembly of Sandaracinus amylolyticus DSM 53668.</title>
        <authorList>
            <person name="Sharma G."/>
            <person name="Subramanian S."/>
        </authorList>
    </citation>
    <scope>NUCLEOTIDE SEQUENCE [LARGE SCALE GENOMIC DNA]</scope>
    <source>
        <strain evidence="1 2">DSM 53668</strain>
    </source>
</reference>
<proteinExistence type="predicted"/>
<organism evidence="1 2">
    <name type="scientific">Sandaracinus amylolyticus</name>
    <dbReference type="NCBI Taxonomy" id="927083"/>
    <lineage>
        <taxon>Bacteria</taxon>
        <taxon>Pseudomonadati</taxon>
        <taxon>Myxococcota</taxon>
        <taxon>Polyangia</taxon>
        <taxon>Polyangiales</taxon>
        <taxon>Sandaracinaceae</taxon>
        <taxon>Sandaracinus</taxon>
    </lineage>
</organism>
<name>A0A0F6YJ68_9BACT</name>
<dbReference type="EMBL" id="CP011125">
    <property type="protein sequence ID" value="AKF05863.1"/>
    <property type="molecule type" value="Genomic_DNA"/>
</dbReference>
<evidence type="ECO:0000313" key="2">
    <source>
        <dbReference type="Proteomes" id="UP000034883"/>
    </source>
</evidence>
<protein>
    <submittedName>
        <fullName evidence="1">Uncharacterized protein</fullName>
    </submittedName>
</protein>
<gene>
    <name evidence="1" type="ORF">DB32_003012</name>
</gene>